<dbReference type="PROSITE" id="PS50194">
    <property type="entry name" value="FILAMIN_REPEAT"/>
    <property type="match status" value="1"/>
</dbReference>
<dbReference type="SUPFAM" id="SSF50486">
    <property type="entry name" value="FMT C-terminal domain-like"/>
    <property type="match status" value="1"/>
</dbReference>
<dbReference type="PANTHER" id="PTHR11138:SF5">
    <property type="entry name" value="METHIONYL-TRNA FORMYLTRANSFERASE, MITOCHONDRIAL"/>
    <property type="match status" value="1"/>
</dbReference>
<name>A0A9R1CTX0_9EURY</name>
<comment type="caution">
    <text evidence="3">The sequence shown here is derived from an EMBL/GenBank/DDBJ whole genome shotgun (WGS) entry which is preliminary data.</text>
</comment>
<evidence type="ECO:0000259" key="2">
    <source>
        <dbReference type="Pfam" id="PF02911"/>
    </source>
</evidence>
<feature type="domain" description="Formyl transferase C-terminal" evidence="2">
    <location>
        <begin position="203"/>
        <end position="294"/>
    </location>
</feature>
<dbReference type="Proteomes" id="UP001139494">
    <property type="component" value="Unassembled WGS sequence"/>
</dbReference>
<organism evidence="3 4">
    <name type="scientific">Natronomonas aquatica</name>
    <dbReference type="NCBI Taxonomy" id="2841590"/>
    <lineage>
        <taxon>Archaea</taxon>
        <taxon>Methanobacteriati</taxon>
        <taxon>Methanobacteriota</taxon>
        <taxon>Stenosarchaea group</taxon>
        <taxon>Halobacteria</taxon>
        <taxon>Halobacteriales</taxon>
        <taxon>Natronomonadaceae</taxon>
        <taxon>Natronomonas</taxon>
    </lineage>
</organism>
<dbReference type="SUPFAM" id="SSF53328">
    <property type="entry name" value="Formyltransferase"/>
    <property type="match status" value="1"/>
</dbReference>
<gene>
    <name evidence="3" type="ORF">KM295_10120</name>
</gene>
<dbReference type="GO" id="GO:0004479">
    <property type="term" value="F:methionyl-tRNA formyltransferase activity"/>
    <property type="evidence" value="ECO:0007669"/>
    <property type="project" value="TreeGrafter"/>
</dbReference>
<dbReference type="InterPro" id="IPR002376">
    <property type="entry name" value="Formyl_transf_N"/>
</dbReference>
<keyword evidence="4" id="KW-1185">Reference proteome</keyword>
<dbReference type="InterPro" id="IPR005793">
    <property type="entry name" value="Formyl_trans_C"/>
</dbReference>
<dbReference type="Pfam" id="PF02911">
    <property type="entry name" value="Formyl_trans_C"/>
    <property type="match status" value="1"/>
</dbReference>
<evidence type="ECO:0000313" key="4">
    <source>
        <dbReference type="Proteomes" id="UP001139494"/>
    </source>
</evidence>
<dbReference type="RefSeq" id="WP_256029855.1">
    <property type="nucleotide sequence ID" value="NZ_JAHLKM010000013.1"/>
</dbReference>
<dbReference type="InterPro" id="IPR036477">
    <property type="entry name" value="Formyl_transf_N_sf"/>
</dbReference>
<feature type="domain" description="Formyl transferase N-terminal" evidence="1">
    <location>
        <begin position="7"/>
        <end position="175"/>
    </location>
</feature>
<reference evidence="3" key="1">
    <citation type="journal article" date="2023" name="Front. Microbiol.">
        <title>Genomic-based phylogenetic and metabolic analyses of the genus Natronomonas, and description of Natronomonas aquatica sp. nov.</title>
        <authorList>
            <person name="Garcia-Roldan A."/>
            <person name="Duran-Viseras A."/>
            <person name="de la Haba R.R."/>
            <person name="Corral P."/>
            <person name="Sanchez-Porro C."/>
            <person name="Ventosa A."/>
        </authorList>
    </citation>
    <scope>NUCLEOTIDE SEQUENCE</scope>
    <source>
        <strain evidence="3">F2-12</strain>
    </source>
</reference>
<dbReference type="InterPro" id="IPR017868">
    <property type="entry name" value="Filamin/ABP280_repeat-like"/>
</dbReference>
<dbReference type="InterPro" id="IPR011034">
    <property type="entry name" value="Formyl_transferase-like_C_sf"/>
</dbReference>
<evidence type="ECO:0000259" key="1">
    <source>
        <dbReference type="Pfam" id="PF00551"/>
    </source>
</evidence>
<dbReference type="EMBL" id="JAHLKM010000013">
    <property type="protein sequence ID" value="MCQ4333830.1"/>
    <property type="molecule type" value="Genomic_DNA"/>
</dbReference>
<dbReference type="Gene3D" id="3.40.50.12230">
    <property type="match status" value="1"/>
</dbReference>
<sequence>MRTVIVGNRKMAWHLLRHTLDEGWNIVGAIVPKGDLAAKQANFVPFSELVAGTDCQLHKVEDINNAETLSWLQGIDPDICLSGGWSQIIKKRILNIPERGFLGLHSSCLPAGRGGAPVNWSIISGADKVGISLFYYEPGVDAGDIVAQGSVPVEYRDDIATVFDELANEACQLISSVQEELRAANIDTAPQSLSDATYRPRRQPQDGIINWNHNPTEQYNWIRAQTEPYPGAYTFYQGEQLTVWEGKPVDISPRDTATGEVLAVGAEEGIDVRTGDGAFRITRIKASDRPSRWADRYARGIELSPGDRLGRHHAPDTWRYTGIRGTENTISFDTNLKLGKSGEITVVSFAKSNYNLDVFVSLNGNRIFEDSVTVSNEYRENVRYRPTETGTHSIKVRFEEDGELLDTRYLKVFVH</sequence>
<dbReference type="GO" id="GO:0005829">
    <property type="term" value="C:cytosol"/>
    <property type="evidence" value="ECO:0007669"/>
    <property type="project" value="TreeGrafter"/>
</dbReference>
<evidence type="ECO:0000313" key="3">
    <source>
        <dbReference type="EMBL" id="MCQ4333830.1"/>
    </source>
</evidence>
<dbReference type="PANTHER" id="PTHR11138">
    <property type="entry name" value="METHIONYL-TRNA FORMYLTRANSFERASE"/>
    <property type="match status" value="1"/>
</dbReference>
<proteinExistence type="predicted"/>
<dbReference type="AlphaFoldDB" id="A0A9R1CTX0"/>
<dbReference type="Pfam" id="PF00551">
    <property type="entry name" value="Formyl_trans_N"/>
    <property type="match status" value="1"/>
</dbReference>
<protein>
    <submittedName>
        <fullName evidence="3">Methionyl-tRNA formyltransferase</fullName>
    </submittedName>
</protein>
<accession>A0A9R1CTX0</accession>